<feature type="transmembrane region" description="Helical" evidence="1">
    <location>
        <begin position="85"/>
        <end position="105"/>
    </location>
</feature>
<feature type="transmembrane region" description="Helical" evidence="1">
    <location>
        <begin position="223"/>
        <end position="242"/>
    </location>
</feature>
<evidence type="ECO:0000313" key="2">
    <source>
        <dbReference type="EMBL" id="RKH57556.1"/>
    </source>
</evidence>
<reference evidence="3" key="1">
    <citation type="submission" date="2018-09" db="EMBL/GenBank/DDBJ databases">
        <authorList>
            <person name="Livingstone P.G."/>
            <person name="Whitworth D.E."/>
        </authorList>
    </citation>
    <scope>NUCLEOTIDE SEQUENCE [LARGE SCALE GENOMIC DNA]</scope>
    <source>
        <strain evidence="3">AB047A</strain>
    </source>
</reference>
<feature type="transmembrane region" description="Helical" evidence="1">
    <location>
        <begin position="24"/>
        <end position="46"/>
    </location>
</feature>
<name>A0A3A8PMG3_9BACT</name>
<feature type="transmembrane region" description="Helical" evidence="1">
    <location>
        <begin position="248"/>
        <end position="270"/>
    </location>
</feature>
<organism evidence="2 3">
    <name type="scientific">Corallococcus interemptor</name>
    <dbReference type="NCBI Taxonomy" id="2316720"/>
    <lineage>
        <taxon>Bacteria</taxon>
        <taxon>Pseudomonadati</taxon>
        <taxon>Myxococcota</taxon>
        <taxon>Myxococcia</taxon>
        <taxon>Myxococcales</taxon>
        <taxon>Cystobacterineae</taxon>
        <taxon>Myxococcaceae</taxon>
        <taxon>Corallococcus</taxon>
    </lineage>
</organism>
<accession>A0A3A8PMG3</accession>
<keyword evidence="1" id="KW-0812">Transmembrane</keyword>
<keyword evidence="3" id="KW-1185">Reference proteome</keyword>
<dbReference type="OrthoDB" id="235490at2"/>
<sequence length="381" mass="42160">MNALAPVAPVPLHARWLVDRRHDLLSTVGGVGASLALMALHVLGGVSGPPLWWAWVLLLDGPHLFATVSRTYLDARERKTRARLLRGSLAWFGAGPAVFAVSVLAGQRWPFAVFVTLAALWAYWHVVRQHYGIMVLYQRKAGERDAWDRRLDSVTLYVGLLAPFVAFALTHPGARRRLGLMAEPTWEAGVAHACFALVLTVVGVLAARQLWRWRRGLGVNGPKLLMLGAALGLTSLVFWPSVSRRMDFLMFTVAVTAFHNVQYHGIVWFFHRNRYHAEGVDRAAFGHAPKVSQRFIIYALCGLAFTLAYRTLGCGMGVHPGCGAFDTKVALGGAGLTLRDLMEGFIWGFALHHYFLDQYIWRVRKDAGLNQDLKLSTAAAA</sequence>
<feature type="transmembrane region" description="Helical" evidence="1">
    <location>
        <begin position="52"/>
        <end position="73"/>
    </location>
</feature>
<proteinExistence type="predicted"/>
<keyword evidence="1" id="KW-0472">Membrane</keyword>
<keyword evidence="1" id="KW-1133">Transmembrane helix</keyword>
<dbReference type="AlphaFoldDB" id="A0A3A8PMG3"/>
<evidence type="ECO:0000256" key="1">
    <source>
        <dbReference type="SAM" id="Phobius"/>
    </source>
</evidence>
<feature type="transmembrane region" description="Helical" evidence="1">
    <location>
        <begin position="190"/>
        <end position="211"/>
    </location>
</feature>
<dbReference type="RefSeq" id="WP_121771933.1">
    <property type="nucleotide sequence ID" value="NZ_RAWM01000220.1"/>
</dbReference>
<gene>
    <name evidence="2" type="ORF">D7X96_38155</name>
</gene>
<comment type="caution">
    <text evidence="2">The sequence shown here is derived from an EMBL/GenBank/DDBJ whole genome shotgun (WGS) entry which is preliminary data.</text>
</comment>
<feature type="transmembrane region" description="Helical" evidence="1">
    <location>
        <begin position="151"/>
        <end position="170"/>
    </location>
</feature>
<feature type="transmembrane region" description="Helical" evidence="1">
    <location>
        <begin position="111"/>
        <end position="131"/>
    </location>
</feature>
<evidence type="ECO:0000313" key="3">
    <source>
        <dbReference type="Proteomes" id="UP000282656"/>
    </source>
</evidence>
<dbReference type="EMBL" id="RAWM01000220">
    <property type="protein sequence ID" value="RKH57556.1"/>
    <property type="molecule type" value="Genomic_DNA"/>
</dbReference>
<feature type="transmembrane region" description="Helical" evidence="1">
    <location>
        <begin position="291"/>
        <end position="309"/>
    </location>
</feature>
<dbReference type="Proteomes" id="UP000282656">
    <property type="component" value="Unassembled WGS sequence"/>
</dbReference>
<protein>
    <submittedName>
        <fullName evidence="2">Uncharacterized protein</fullName>
    </submittedName>
</protein>